<comment type="similarity">
    <text evidence="1">Belongs to the 'phage' integrase family.</text>
</comment>
<reference evidence="7" key="1">
    <citation type="submission" date="2023-07" db="EMBL/GenBank/DDBJ databases">
        <title>Study on multiphase classification of strain Alteromonas salexigens isolated from the Yellow Sea.</title>
        <authorList>
            <person name="Sun L."/>
        </authorList>
    </citation>
    <scope>NUCLEOTIDE SEQUENCE [LARGE SCALE GENOMIC DNA]</scope>
    <source>
        <strain evidence="7">ASW11-19</strain>
    </source>
</reference>
<dbReference type="Gene3D" id="1.10.443.10">
    <property type="entry name" value="Intergrase catalytic core"/>
    <property type="match status" value="1"/>
</dbReference>
<dbReference type="RefSeq" id="WP_262995984.1">
    <property type="nucleotide sequence ID" value="NZ_JAOTJC010000013.1"/>
</dbReference>
<accession>A0ABT2VRE2</accession>
<evidence type="ECO:0000256" key="1">
    <source>
        <dbReference type="ARBA" id="ARBA00008857"/>
    </source>
</evidence>
<dbReference type="InterPro" id="IPR013762">
    <property type="entry name" value="Integrase-like_cat_sf"/>
</dbReference>
<dbReference type="InterPro" id="IPR038488">
    <property type="entry name" value="Integrase_DNA-bd_sf"/>
</dbReference>
<keyword evidence="2" id="KW-0229">DNA integration</keyword>
<feature type="domain" description="Tyr recombinase" evidence="5">
    <location>
        <begin position="200"/>
        <end position="381"/>
    </location>
</feature>
<dbReference type="Gene3D" id="3.30.160.390">
    <property type="entry name" value="Integrase, DNA-binding domain"/>
    <property type="match status" value="1"/>
</dbReference>
<dbReference type="CDD" id="cd00801">
    <property type="entry name" value="INT_P4_C"/>
    <property type="match status" value="1"/>
</dbReference>
<proteinExistence type="inferred from homology"/>
<evidence type="ECO:0000313" key="6">
    <source>
        <dbReference type="EMBL" id="MCU7555880.1"/>
    </source>
</evidence>
<evidence type="ECO:0000313" key="7">
    <source>
        <dbReference type="Proteomes" id="UP001209257"/>
    </source>
</evidence>
<keyword evidence="3" id="KW-0238">DNA-binding</keyword>
<dbReference type="SUPFAM" id="SSF56349">
    <property type="entry name" value="DNA breaking-rejoining enzymes"/>
    <property type="match status" value="1"/>
</dbReference>
<evidence type="ECO:0000256" key="2">
    <source>
        <dbReference type="ARBA" id="ARBA00022908"/>
    </source>
</evidence>
<dbReference type="PANTHER" id="PTHR30629:SF2">
    <property type="entry name" value="PROPHAGE INTEGRASE INTS-RELATED"/>
    <property type="match status" value="1"/>
</dbReference>
<dbReference type="InterPro" id="IPR011010">
    <property type="entry name" value="DNA_brk_join_enz"/>
</dbReference>
<gene>
    <name evidence="6" type="ORF">OCL06_14920</name>
</gene>
<organism evidence="6 7">
    <name type="scientific">Alteromonas salexigens</name>
    <dbReference type="NCBI Taxonomy" id="2982530"/>
    <lineage>
        <taxon>Bacteria</taxon>
        <taxon>Pseudomonadati</taxon>
        <taxon>Pseudomonadota</taxon>
        <taxon>Gammaproteobacteria</taxon>
        <taxon>Alteromonadales</taxon>
        <taxon>Alteromonadaceae</taxon>
        <taxon>Alteromonas/Salinimonas group</taxon>
        <taxon>Alteromonas</taxon>
    </lineage>
</organism>
<dbReference type="Pfam" id="PF13356">
    <property type="entry name" value="Arm-DNA-bind_3"/>
    <property type="match status" value="1"/>
</dbReference>
<evidence type="ECO:0000259" key="5">
    <source>
        <dbReference type="PROSITE" id="PS51898"/>
    </source>
</evidence>
<keyword evidence="4" id="KW-0233">DNA recombination</keyword>
<dbReference type="Pfam" id="PF22022">
    <property type="entry name" value="Phage_int_M"/>
    <property type="match status" value="1"/>
</dbReference>
<dbReference type="Gene3D" id="1.10.150.130">
    <property type="match status" value="1"/>
</dbReference>
<dbReference type="EMBL" id="JAOTJC010000013">
    <property type="protein sequence ID" value="MCU7555880.1"/>
    <property type="molecule type" value="Genomic_DNA"/>
</dbReference>
<name>A0ABT2VRE2_9ALTE</name>
<dbReference type="PANTHER" id="PTHR30629">
    <property type="entry name" value="PROPHAGE INTEGRASE"/>
    <property type="match status" value="1"/>
</dbReference>
<comment type="caution">
    <text evidence="6">The sequence shown here is derived from an EMBL/GenBank/DDBJ whole genome shotgun (WGS) entry which is preliminary data.</text>
</comment>
<protein>
    <submittedName>
        <fullName evidence="6">Tyrosine-type recombinase/integrase</fullName>
    </submittedName>
</protein>
<dbReference type="InterPro" id="IPR050808">
    <property type="entry name" value="Phage_Integrase"/>
</dbReference>
<dbReference type="InterPro" id="IPR053876">
    <property type="entry name" value="Phage_int_M"/>
</dbReference>
<evidence type="ECO:0000256" key="3">
    <source>
        <dbReference type="ARBA" id="ARBA00023125"/>
    </source>
</evidence>
<dbReference type="InterPro" id="IPR010998">
    <property type="entry name" value="Integrase_recombinase_N"/>
</dbReference>
<sequence>MIVNNLTLPTIYKREKKSPSGKRFELTFGDGLGLRVSKKGIFTWQCRFRLDGRQHRIDLGRYPELSVSRALAEHKAFKENIAEGIDPREDVPDDIKTVGGLCNYWYQEYAEEQRKRPEIARRSLDVDIIPELGHKTLLGIRSIDVHRFLRKIVKRGSKTQALKTLSLLKQIFRFGESLGLVHSSPAASIKKRDICDVPQPKKRCLNDEEIACLLKKLNEGLLSEQFSLATKILLFTGQRRSEITLAEWTEVDIVKGEWFIPAHKNKSNRDHVVFLSPSVKVFFHRLKQLSRDSIWVLPNMHQKENHISERALTRAINRKQHQFGLPKWRPHDLRRTFVTGVNDLGTPLQVTEKIVNHTLEGMLKIYDKGNYDEQRLEAMFKWDEHLNELMKNG</sequence>
<keyword evidence="7" id="KW-1185">Reference proteome</keyword>
<evidence type="ECO:0000256" key="4">
    <source>
        <dbReference type="ARBA" id="ARBA00023172"/>
    </source>
</evidence>
<dbReference type="InterPro" id="IPR002104">
    <property type="entry name" value="Integrase_catalytic"/>
</dbReference>
<dbReference type="Proteomes" id="UP001209257">
    <property type="component" value="Unassembled WGS sequence"/>
</dbReference>
<dbReference type="Pfam" id="PF00589">
    <property type="entry name" value="Phage_integrase"/>
    <property type="match status" value="1"/>
</dbReference>
<dbReference type="InterPro" id="IPR025166">
    <property type="entry name" value="Integrase_DNA_bind_dom"/>
</dbReference>
<dbReference type="PROSITE" id="PS51898">
    <property type="entry name" value="TYR_RECOMBINASE"/>
    <property type="match status" value="1"/>
</dbReference>